<dbReference type="PANTHER" id="PTHR42280">
    <property type="entry name" value="CITG FAMILY PROTEIN"/>
    <property type="match status" value="1"/>
</dbReference>
<evidence type="ECO:0000313" key="2">
    <source>
        <dbReference type="Proteomes" id="UP001368500"/>
    </source>
</evidence>
<dbReference type="EMBL" id="JBBUTF010000004">
    <property type="protein sequence ID" value="MEK8025345.1"/>
    <property type="molecule type" value="Genomic_DNA"/>
</dbReference>
<dbReference type="InterPro" id="IPR002736">
    <property type="entry name" value="CitG"/>
</dbReference>
<sequence>MPTDTCPSPPPTPAATPGLDLQAARALLSACGWDVAVCKPGNVSIGRDGHRMVARQFLDSAQAVVPALCTAGRPVGRRVHLAMSASLAAAGCNTNLGIVLLAAPLLAAHERLVGQPAAARDDIAWRAALQQVCAALDRADAAEACAAIAMTQPGGLGRLPEHDVQAPPTLALQPLMALAAPRDRIAAQYRDGGRELFDIGLAAWRATAAQPPARRVMQVWLAWMASGPDSHIVRKHGETLAHTVMAAAQRWRDRLQAGEQPDLPGACADDWLDWDRSLKQAGLNPGTCADLTVATLLLAAVRDEDLPVPPVAWHGT</sequence>
<dbReference type="Gene3D" id="1.10.4200.10">
    <property type="entry name" value="Triphosphoribosyl-dephospho-CoA protein"/>
    <property type="match status" value="1"/>
</dbReference>
<protein>
    <submittedName>
        <fullName evidence="1">Triphosphoribosyl-dephospho-CoA synthase</fullName>
    </submittedName>
</protein>
<dbReference type="PANTHER" id="PTHR42280:SF1">
    <property type="entry name" value="CITG FAMILY PROTEIN"/>
    <property type="match status" value="1"/>
</dbReference>
<gene>
    <name evidence="1" type="ORF">AACH11_05155</name>
</gene>
<evidence type="ECO:0000313" key="1">
    <source>
        <dbReference type="EMBL" id="MEK8025345.1"/>
    </source>
</evidence>
<organism evidence="1 2">
    <name type="scientific">Pseudaquabacterium rugosum</name>
    <dbReference type="NCBI Taxonomy" id="2984194"/>
    <lineage>
        <taxon>Bacteria</taxon>
        <taxon>Pseudomonadati</taxon>
        <taxon>Pseudomonadota</taxon>
        <taxon>Betaproteobacteria</taxon>
        <taxon>Burkholderiales</taxon>
        <taxon>Sphaerotilaceae</taxon>
        <taxon>Pseudaquabacterium</taxon>
    </lineage>
</organism>
<dbReference type="RefSeq" id="WP_341373130.1">
    <property type="nucleotide sequence ID" value="NZ_JBBUTF010000004.1"/>
</dbReference>
<dbReference type="Pfam" id="PF01874">
    <property type="entry name" value="CitG"/>
    <property type="match status" value="1"/>
</dbReference>
<reference evidence="1 2" key="1">
    <citation type="submission" date="2024-04" db="EMBL/GenBank/DDBJ databases">
        <title>Novel species of the genus Ideonella isolated from streams.</title>
        <authorList>
            <person name="Lu H."/>
        </authorList>
    </citation>
    <scope>NUCLEOTIDE SEQUENCE [LARGE SCALE GENOMIC DNA]</scope>
    <source>
        <strain evidence="1 2">BYS139W</strain>
    </source>
</reference>
<proteinExistence type="predicted"/>
<accession>A0ABU9B645</accession>
<comment type="caution">
    <text evidence="1">The sequence shown here is derived from an EMBL/GenBank/DDBJ whole genome shotgun (WGS) entry which is preliminary data.</text>
</comment>
<name>A0ABU9B645_9BURK</name>
<keyword evidence="2" id="KW-1185">Reference proteome</keyword>
<dbReference type="Proteomes" id="UP001368500">
    <property type="component" value="Unassembled WGS sequence"/>
</dbReference>